<dbReference type="InterPro" id="IPR036942">
    <property type="entry name" value="Beta-barrel_TonB_sf"/>
</dbReference>
<comment type="subcellular location">
    <subcellularLocation>
        <location evidence="1 12">Cell outer membrane</location>
        <topology evidence="1 12">Multi-pass membrane protein</topology>
    </subcellularLocation>
</comment>
<keyword evidence="5 12" id="KW-0812">Transmembrane</keyword>
<dbReference type="GO" id="GO:0006826">
    <property type="term" value="P:iron ion transport"/>
    <property type="evidence" value="ECO:0007669"/>
    <property type="project" value="UniProtKB-KW"/>
</dbReference>
<proteinExistence type="inferred from homology"/>
<keyword evidence="3 12" id="KW-1134">Transmembrane beta strand</keyword>
<accession>A0A3C1KT59</accession>
<dbReference type="Pfam" id="PF00593">
    <property type="entry name" value="TonB_dep_Rec_b-barrel"/>
    <property type="match status" value="1"/>
</dbReference>
<dbReference type="CDD" id="cd01347">
    <property type="entry name" value="ligand_gated_channel"/>
    <property type="match status" value="1"/>
</dbReference>
<dbReference type="GO" id="GO:0009279">
    <property type="term" value="C:cell outer membrane"/>
    <property type="evidence" value="ECO:0007669"/>
    <property type="project" value="UniProtKB-SubCell"/>
</dbReference>
<evidence type="ECO:0000256" key="12">
    <source>
        <dbReference type="PROSITE-ProRule" id="PRU01360"/>
    </source>
</evidence>
<evidence type="ECO:0000256" key="6">
    <source>
        <dbReference type="ARBA" id="ARBA00022729"/>
    </source>
</evidence>
<name>A0A3C1KT59_9GAMM</name>
<dbReference type="InterPro" id="IPR039426">
    <property type="entry name" value="TonB-dep_rcpt-like"/>
</dbReference>
<keyword evidence="10 12" id="KW-0472">Membrane</keyword>
<dbReference type="STRING" id="1121937.GCA_000423125_02511"/>
<dbReference type="EMBL" id="DMND01000263">
    <property type="protein sequence ID" value="HAN29869.1"/>
    <property type="molecule type" value="Genomic_DNA"/>
</dbReference>
<keyword evidence="7" id="KW-0408">Iron</keyword>
<dbReference type="Pfam" id="PF07715">
    <property type="entry name" value="Plug"/>
    <property type="match status" value="1"/>
</dbReference>
<protein>
    <submittedName>
        <fullName evidence="17">TonB-dependent receptor</fullName>
    </submittedName>
</protein>
<keyword evidence="2 12" id="KW-0813">Transport</keyword>
<comment type="caution">
    <text evidence="17">The sequence shown here is derived from an EMBL/GenBank/DDBJ whole genome shotgun (WGS) entry which is preliminary data.</text>
</comment>
<evidence type="ECO:0000256" key="10">
    <source>
        <dbReference type="ARBA" id="ARBA00023136"/>
    </source>
</evidence>
<gene>
    <name evidence="17" type="ORF">DCP75_19545</name>
</gene>
<evidence type="ECO:0000256" key="3">
    <source>
        <dbReference type="ARBA" id="ARBA00022452"/>
    </source>
</evidence>
<dbReference type="InterPro" id="IPR012910">
    <property type="entry name" value="Plug_dom"/>
</dbReference>
<feature type="non-terminal residue" evidence="17">
    <location>
        <position position="1"/>
    </location>
</feature>
<feature type="short sequence motif" description="TonB C-terminal box" evidence="13">
    <location>
        <begin position="681"/>
        <end position="698"/>
    </location>
</feature>
<dbReference type="Proteomes" id="UP000259273">
    <property type="component" value="Unassembled WGS sequence"/>
</dbReference>
<evidence type="ECO:0000256" key="8">
    <source>
        <dbReference type="ARBA" id="ARBA00023065"/>
    </source>
</evidence>
<dbReference type="SUPFAM" id="SSF56935">
    <property type="entry name" value="Porins"/>
    <property type="match status" value="1"/>
</dbReference>
<evidence type="ECO:0000256" key="13">
    <source>
        <dbReference type="PROSITE-ProRule" id="PRU10144"/>
    </source>
</evidence>
<keyword evidence="17" id="KW-0675">Receptor</keyword>
<keyword evidence="6" id="KW-0732">Signal</keyword>
<evidence type="ECO:0000256" key="5">
    <source>
        <dbReference type="ARBA" id="ARBA00022692"/>
    </source>
</evidence>
<dbReference type="PANTHER" id="PTHR32552">
    <property type="entry name" value="FERRICHROME IRON RECEPTOR-RELATED"/>
    <property type="match status" value="1"/>
</dbReference>
<evidence type="ECO:0000256" key="4">
    <source>
        <dbReference type="ARBA" id="ARBA00022496"/>
    </source>
</evidence>
<reference evidence="17 18" key="1">
    <citation type="journal article" date="2018" name="Nat. Biotechnol.">
        <title>A standardized bacterial taxonomy based on genome phylogeny substantially revises the tree of life.</title>
        <authorList>
            <person name="Parks D.H."/>
            <person name="Chuvochina M."/>
            <person name="Waite D.W."/>
            <person name="Rinke C."/>
            <person name="Skarshewski A."/>
            <person name="Chaumeil P.A."/>
            <person name="Hugenholtz P."/>
        </authorList>
    </citation>
    <scope>NUCLEOTIDE SEQUENCE [LARGE SCALE GENOMIC DNA]</scope>
    <source>
        <strain evidence="17">UBA9158</strain>
    </source>
</reference>
<feature type="domain" description="TonB-dependent receptor plug" evidence="16">
    <location>
        <begin position="1"/>
        <end position="107"/>
    </location>
</feature>
<evidence type="ECO:0000256" key="1">
    <source>
        <dbReference type="ARBA" id="ARBA00004571"/>
    </source>
</evidence>
<evidence type="ECO:0000256" key="9">
    <source>
        <dbReference type="ARBA" id="ARBA00023077"/>
    </source>
</evidence>
<organism evidence="17 18">
    <name type="scientific">Haliea salexigens</name>
    <dbReference type="NCBI Taxonomy" id="287487"/>
    <lineage>
        <taxon>Bacteria</taxon>
        <taxon>Pseudomonadati</taxon>
        <taxon>Pseudomonadota</taxon>
        <taxon>Gammaproteobacteria</taxon>
        <taxon>Cellvibrionales</taxon>
        <taxon>Halieaceae</taxon>
        <taxon>Haliea</taxon>
    </lineage>
</organism>
<dbReference type="AlphaFoldDB" id="A0A3C1KT59"/>
<keyword evidence="11 12" id="KW-0998">Cell outer membrane</keyword>
<feature type="domain" description="TonB-dependent receptor-like beta-barrel" evidence="15">
    <location>
        <begin position="207"/>
        <end position="653"/>
    </location>
</feature>
<comment type="similarity">
    <text evidence="12 14">Belongs to the TonB-dependent receptor family.</text>
</comment>
<dbReference type="InterPro" id="IPR000531">
    <property type="entry name" value="Beta-barrel_TonB"/>
</dbReference>
<keyword evidence="9 14" id="KW-0798">TonB box</keyword>
<evidence type="ECO:0000259" key="16">
    <source>
        <dbReference type="Pfam" id="PF07715"/>
    </source>
</evidence>
<keyword evidence="8" id="KW-0406">Ion transport</keyword>
<evidence type="ECO:0000259" key="15">
    <source>
        <dbReference type="Pfam" id="PF00593"/>
    </source>
</evidence>
<sequence>VPIAVTALSGDALRLRGASDISELAQIIPSVTLEPSRATSTTLTAFIRGVGQQDPLAGFEQGVALYLDDVYIARPQGALLDIYDVERVEVLRGPQGTLYGRNAVGGAIKYVTRRLSDETDVRLKASYGSYGQLDLVGTASAPVTDTFRVGATVASLTRDGYGENLTTGDEHYDKDLFAWRASAEWLPSENWLVRLAYDKLNDKTNPVAGYRPFPGAVSGVPVLSDRYDTTAGAQDSVATAGINGNNEIDAEGAMLSVDWNVSDTTTLRSISAWREDYTESVIDFDGLEVIDFDAPVIYDNEQFSQEFQLLYNAERWNAVAGFYYLDATAANDFDVVLGQIGPVTAYTGGTVDTEAWSVFADVTYRLTDAVSLSVGGRYTEDTRTADIFRGTYLGFGSPFFDNDSALLLATTSDYEAEKTYTDFSPRVNLSYTVNDDVTLYASYSQGWKAGSFDPRGANFASPEVEDGFDPETLDSWELGLKSTWLDGRALTNIAVFYSDYQDMQIPGSVGVDSDGDGVNDGFVGTVTNAGQAEISGIEVEGNVLLTEHFSVQLAMSLLDAEIKEWLLNGVNVADQRAVQNTPEEMLYLGLTYTTDFAAGDLTAKLNWSYKGDITQFEAPVPVIDQEAYDVINASLVWMSSDEQWLVGLHGKNLGDEEIKTAGYCFGEGGCPSSLGIENNTTVFYAPPRTLTATVEYRF</sequence>
<evidence type="ECO:0000313" key="17">
    <source>
        <dbReference type="EMBL" id="HAN29869.1"/>
    </source>
</evidence>
<evidence type="ECO:0000256" key="11">
    <source>
        <dbReference type="ARBA" id="ARBA00023237"/>
    </source>
</evidence>
<keyword evidence="4" id="KW-0410">Iron transport</keyword>
<evidence type="ECO:0000256" key="14">
    <source>
        <dbReference type="RuleBase" id="RU003357"/>
    </source>
</evidence>
<dbReference type="PROSITE" id="PS01156">
    <property type="entry name" value="TONB_DEPENDENT_REC_2"/>
    <property type="match status" value="1"/>
</dbReference>
<dbReference type="Gene3D" id="2.40.170.20">
    <property type="entry name" value="TonB-dependent receptor, beta-barrel domain"/>
    <property type="match status" value="1"/>
</dbReference>
<dbReference type="PROSITE" id="PS52016">
    <property type="entry name" value="TONB_DEPENDENT_REC_3"/>
    <property type="match status" value="1"/>
</dbReference>
<evidence type="ECO:0000256" key="2">
    <source>
        <dbReference type="ARBA" id="ARBA00022448"/>
    </source>
</evidence>
<dbReference type="InterPro" id="IPR010917">
    <property type="entry name" value="TonB_rcpt_CS"/>
</dbReference>
<evidence type="ECO:0000313" key="18">
    <source>
        <dbReference type="Proteomes" id="UP000259273"/>
    </source>
</evidence>
<evidence type="ECO:0000256" key="7">
    <source>
        <dbReference type="ARBA" id="ARBA00023004"/>
    </source>
</evidence>
<dbReference type="PANTHER" id="PTHR32552:SF81">
    <property type="entry name" value="TONB-DEPENDENT OUTER MEMBRANE RECEPTOR"/>
    <property type="match status" value="1"/>
</dbReference>